<reference evidence="4 5" key="1">
    <citation type="submission" date="2022-06" db="EMBL/GenBank/DDBJ databases">
        <title>Haloarcula sp. a new haloarchaeum isolate from saline soil.</title>
        <authorList>
            <person name="Strakova D."/>
            <person name="Galisteo C."/>
            <person name="Sanchez-Porro C."/>
            <person name="Ventosa A."/>
        </authorList>
    </citation>
    <scope>NUCLEOTIDE SEQUENCE [LARGE SCALE GENOMIC DNA]</scope>
    <source>
        <strain evidence="4 5">S1AR25-5A</strain>
    </source>
</reference>
<dbReference type="SUPFAM" id="SSF55729">
    <property type="entry name" value="Acyl-CoA N-acyltransferases (Nat)"/>
    <property type="match status" value="1"/>
</dbReference>
<keyword evidence="2" id="KW-0012">Acyltransferase</keyword>
<dbReference type="Proteomes" id="UP001253439">
    <property type="component" value="Unassembled WGS sequence"/>
</dbReference>
<evidence type="ECO:0000313" key="5">
    <source>
        <dbReference type="Proteomes" id="UP001253439"/>
    </source>
</evidence>
<dbReference type="AlphaFoldDB" id="A0AAE4EXV5"/>
<evidence type="ECO:0000259" key="3">
    <source>
        <dbReference type="PROSITE" id="PS51186"/>
    </source>
</evidence>
<dbReference type="PROSITE" id="PS51186">
    <property type="entry name" value="GNAT"/>
    <property type="match status" value="1"/>
</dbReference>
<proteinExistence type="predicted"/>
<dbReference type="EMBL" id="JAMQOM010000004">
    <property type="protein sequence ID" value="MDS0222206.1"/>
    <property type="molecule type" value="Genomic_DNA"/>
</dbReference>
<accession>A0AAE4EXV5</accession>
<name>A0AAE4EXV5_9EURY</name>
<dbReference type="InterPro" id="IPR000182">
    <property type="entry name" value="GNAT_dom"/>
</dbReference>
<sequence length="167" mass="18849">MPTRAATPDDVPAINRIATAAWETDYPDILSRETVKDGVSDWYATEQLESELVEPQTLLLVSERGGSIVGFIHATWTNAESEGYILRLYTHPDHRRQGVGRSLLERTCADLFERGVDRINAMVLSANEPGVEFYERFGFRFADESETDIGGERYPESRYVLDDESQG</sequence>
<evidence type="ECO:0000256" key="1">
    <source>
        <dbReference type="ARBA" id="ARBA00022679"/>
    </source>
</evidence>
<dbReference type="PANTHER" id="PTHR43877">
    <property type="entry name" value="AMINOALKYLPHOSPHONATE N-ACETYLTRANSFERASE-RELATED-RELATED"/>
    <property type="match status" value="1"/>
</dbReference>
<keyword evidence="1" id="KW-0808">Transferase</keyword>
<dbReference type="Pfam" id="PF00583">
    <property type="entry name" value="Acetyltransf_1"/>
    <property type="match status" value="1"/>
</dbReference>
<feature type="domain" description="N-acetyltransferase" evidence="3">
    <location>
        <begin position="1"/>
        <end position="161"/>
    </location>
</feature>
<comment type="caution">
    <text evidence="4">The sequence shown here is derived from an EMBL/GenBank/DDBJ whole genome shotgun (WGS) entry which is preliminary data.</text>
</comment>
<gene>
    <name evidence="4" type="ORF">NDI54_12680</name>
</gene>
<dbReference type="CDD" id="cd04301">
    <property type="entry name" value="NAT_SF"/>
    <property type="match status" value="1"/>
</dbReference>
<dbReference type="InterPro" id="IPR050832">
    <property type="entry name" value="Bact_Acetyltransf"/>
</dbReference>
<dbReference type="PANTHER" id="PTHR43877:SF1">
    <property type="entry name" value="ACETYLTRANSFERASE"/>
    <property type="match status" value="1"/>
</dbReference>
<dbReference type="GO" id="GO:0016747">
    <property type="term" value="F:acyltransferase activity, transferring groups other than amino-acyl groups"/>
    <property type="evidence" value="ECO:0007669"/>
    <property type="project" value="InterPro"/>
</dbReference>
<dbReference type="Gene3D" id="3.40.630.30">
    <property type="match status" value="1"/>
</dbReference>
<dbReference type="InterPro" id="IPR016181">
    <property type="entry name" value="Acyl_CoA_acyltransferase"/>
</dbReference>
<dbReference type="RefSeq" id="WP_310896820.1">
    <property type="nucleotide sequence ID" value="NZ_JAMQOM010000004.1"/>
</dbReference>
<evidence type="ECO:0000256" key="2">
    <source>
        <dbReference type="ARBA" id="ARBA00023315"/>
    </source>
</evidence>
<evidence type="ECO:0000313" key="4">
    <source>
        <dbReference type="EMBL" id="MDS0222206.1"/>
    </source>
</evidence>
<protein>
    <submittedName>
        <fullName evidence="4">GNAT family N-acetyltransferase</fullName>
    </submittedName>
</protein>
<keyword evidence="5" id="KW-1185">Reference proteome</keyword>
<organism evidence="4 5">
    <name type="scientific">Haloarcula terrestris</name>
    <dbReference type="NCBI Taxonomy" id="2950533"/>
    <lineage>
        <taxon>Archaea</taxon>
        <taxon>Methanobacteriati</taxon>
        <taxon>Methanobacteriota</taxon>
        <taxon>Stenosarchaea group</taxon>
        <taxon>Halobacteria</taxon>
        <taxon>Halobacteriales</taxon>
        <taxon>Haloarculaceae</taxon>
        <taxon>Haloarcula</taxon>
    </lineage>
</organism>